<gene>
    <name evidence="3" type="ORF">ACFFRH_00515</name>
</gene>
<organism evidence="3 4">
    <name type="scientific">Streptosporangium vulgare</name>
    <dbReference type="NCBI Taxonomy" id="46190"/>
    <lineage>
        <taxon>Bacteria</taxon>
        <taxon>Bacillati</taxon>
        <taxon>Actinomycetota</taxon>
        <taxon>Actinomycetes</taxon>
        <taxon>Streptosporangiales</taxon>
        <taxon>Streptosporangiaceae</taxon>
        <taxon>Streptosporangium</taxon>
    </lineage>
</organism>
<evidence type="ECO:0000313" key="4">
    <source>
        <dbReference type="Proteomes" id="UP001589610"/>
    </source>
</evidence>
<dbReference type="Pfam" id="PF25148">
    <property type="entry name" value="DUF7824"/>
    <property type="match status" value="1"/>
</dbReference>
<feature type="region of interest" description="Disordered" evidence="1">
    <location>
        <begin position="408"/>
        <end position="434"/>
    </location>
</feature>
<evidence type="ECO:0000256" key="1">
    <source>
        <dbReference type="SAM" id="MobiDB-lite"/>
    </source>
</evidence>
<protein>
    <recommendedName>
        <fullName evidence="2">DUF7824 domain-containing protein</fullName>
    </recommendedName>
</protein>
<dbReference type="EMBL" id="JBHMBS010000001">
    <property type="protein sequence ID" value="MFB9673951.1"/>
    <property type="molecule type" value="Genomic_DNA"/>
</dbReference>
<accession>A0ABV5T6F4</accession>
<evidence type="ECO:0000313" key="3">
    <source>
        <dbReference type="EMBL" id="MFB9673951.1"/>
    </source>
</evidence>
<dbReference type="RefSeq" id="WP_386153154.1">
    <property type="nucleotide sequence ID" value="NZ_JBHMBS010000001.1"/>
</dbReference>
<sequence>MSAWEEIRGLIDRRDADAVAARIAGLDEEARKEVAGRLPGYLKTLRGRRESWERLDDHAEVLRAAGAGVLPGAAAVATWLNRRDFTTRWSPAYGDTERILTILAARPAEWRADLAVRLVLRLRTADDRGMELALALLRATGIEVPDHDPVVAGWASAVAALPTLPALSTLSTLSALSVSPAPHEDPLLDVMLPRLFEAQGVGRALQWESDPVRSLLGVLSALAAADGARRSELLRGCVRRFLLGGSVAELRFFVRLHETLDPAPHEIEPQARDYLRLLPAAPGPVAELALRHLRGLDGLDGGDGLDPLDLVEGWEAVLFRPERKLVRAGLTWMDQRVRLSPGLAASIAGPLALAFASESAELQERALKLAIKHAALMDDEGRTVIRDALGALPPDLGRRAFAVFGGEEPAETGPRDGFDPPALPRPDAPRRAPEPIGSVAEMVPLLNDSDDWQAWERLLAGFVALVHRDREGTAAAFKPHLPGRYEQLYGVRHWDREDTAAGLPGGHWHLYGSHHWNRVHQWLIGAACSLTGVAPERGSWKSRLPDTRRLPPPRLLLLHRAAEIQMAVEQDVVPPLLLATPTLTTGHVEAAELVTRMEVVEAAGAKPLAADLQQALLRLPRERDGEAAERAGRLSSAAGRLVARWLSGARLADPVVEMGWTHPEHGYGEAKPAPSLRAPATGLPLVDRMFAGSPRHGDGVQLAWWPSMFPSHREVAAVYLSRQLRYDRWHHMAIRPDHLRELVLLDGPPGAAVALVLAGLLGTPDMPEAVDILLTMAGRGDLPAAELGRQAAALVGHDRVKLVHLTAALGAASRQGAHEEVWAAVAAALPSLLPQAGQRPRHGLAEFVALAATTAAWCGARGAIPEIEAMAARRGSSGLLREARRLHGLLTAKEG</sequence>
<dbReference type="Proteomes" id="UP001589610">
    <property type="component" value="Unassembled WGS sequence"/>
</dbReference>
<proteinExistence type="predicted"/>
<comment type="caution">
    <text evidence="3">The sequence shown here is derived from an EMBL/GenBank/DDBJ whole genome shotgun (WGS) entry which is preliminary data.</text>
</comment>
<feature type="domain" description="DUF7824" evidence="2">
    <location>
        <begin position="559"/>
        <end position="636"/>
    </location>
</feature>
<keyword evidence="4" id="KW-1185">Reference proteome</keyword>
<dbReference type="InterPro" id="IPR056726">
    <property type="entry name" value="DUF7824"/>
</dbReference>
<evidence type="ECO:0000259" key="2">
    <source>
        <dbReference type="Pfam" id="PF25148"/>
    </source>
</evidence>
<name>A0ABV5T6F4_9ACTN</name>
<reference evidence="3 4" key="1">
    <citation type="submission" date="2024-09" db="EMBL/GenBank/DDBJ databases">
        <authorList>
            <person name="Sun Q."/>
            <person name="Mori K."/>
        </authorList>
    </citation>
    <scope>NUCLEOTIDE SEQUENCE [LARGE SCALE GENOMIC DNA]</scope>
    <source>
        <strain evidence="3 4">JCM 3028</strain>
    </source>
</reference>